<protein>
    <recommendedName>
        <fullName evidence="3">dTTP/UTP pyrophosphatase</fullName>
        <shortName evidence="3">dTTPase/UTPase</shortName>
        <ecNumber evidence="3">3.6.1.9</ecNumber>
    </recommendedName>
    <alternativeName>
        <fullName evidence="3">Nucleoside triphosphate pyrophosphatase</fullName>
    </alternativeName>
    <alternativeName>
        <fullName evidence="3">Nucleotide pyrophosphatase</fullName>
        <shortName evidence="3">Nucleotide PPase</shortName>
    </alternativeName>
</protein>
<comment type="similarity">
    <text evidence="3">Belongs to the Maf family. YhdE subfamily.</text>
</comment>
<proteinExistence type="inferred from homology"/>
<dbReference type="SUPFAM" id="SSF52972">
    <property type="entry name" value="ITPase-like"/>
    <property type="match status" value="1"/>
</dbReference>
<dbReference type="PANTHER" id="PTHR43213:SF5">
    <property type="entry name" value="BIFUNCTIONAL DTTP_UTP PYROPHOSPHATASE_METHYLTRANSFERASE PROTEIN-RELATED"/>
    <property type="match status" value="1"/>
</dbReference>
<dbReference type="HAMAP" id="MF_00528">
    <property type="entry name" value="Maf"/>
    <property type="match status" value="1"/>
</dbReference>
<feature type="site" description="Important for substrate specificity" evidence="3">
    <location>
        <position position="77"/>
    </location>
</feature>
<dbReference type="EMBL" id="CP046147">
    <property type="protein sequence ID" value="WFG40397.1"/>
    <property type="molecule type" value="Genomic_DNA"/>
</dbReference>
<accession>A0AAJ5ZKL9</accession>
<dbReference type="GO" id="GO:0005737">
    <property type="term" value="C:cytoplasm"/>
    <property type="evidence" value="ECO:0007669"/>
    <property type="project" value="UniProtKB-SubCell"/>
</dbReference>
<feature type="active site" description="Proton acceptor" evidence="3">
    <location>
        <position position="76"/>
    </location>
</feature>
<dbReference type="PANTHER" id="PTHR43213">
    <property type="entry name" value="BIFUNCTIONAL DTTP/UTP PYROPHOSPHATASE/METHYLTRANSFERASE PROTEIN-RELATED"/>
    <property type="match status" value="1"/>
</dbReference>
<reference evidence="6 7" key="1">
    <citation type="submission" date="2019-11" db="EMBL/GenBank/DDBJ databases">
        <authorList>
            <person name="Cho J.-C."/>
        </authorList>
    </citation>
    <scope>NUCLEOTIDE SEQUENCE [LARGE SCALE GENOMIC DNA]</scope>
    <source>
        <strain evidence="5 6">JH1073</strain>
        <strain evidence="4 7">JH702</strain>
    </source>
</reference>
<keyword evidence="3" id="KW-0963">Cytoplasm</keyword>
<comment type="cofactor">
    <cofactor evidence="1 3">
        <name>a divalent metal cation</name>
        <dbReference type="ChEBI" id="CHEBI:60240"/>
    </cofactor>
</comment>
<dbReference type="Pfam" id="PF02545">
    <property type="entry name" value="Maf"/>
    <property type="match status" value="1"/>
</dbReference>
<gene>
    <name evidence="5" type="primary">maf</name>
    <name evidence="4" type="ORF">GKO46_13415</name>
    <name evidence="5" type="ORF">GKO48_12535</name>
</gene>
<dbReference type="GO" id="GO:0009117">
    <property type="term" value="P:nucleotide metabolic process"/>
    <property type="evidence" value="ECO:0007669"/>
    <property type="project" value="UniProtKB-KW"/>
</dbReference>
<evidence type="ECO:0000256" key="1">
    <source>
        <dbReference type="ARBA" id="ARBA00001968"/>
    </source>
</evidence>
<feature type="site" description="Important for substrate specificity" evidence="3">
    <location>
        <position position="17"/>
    </location>
</feature>
<dbReference type="PIRSF" id="PIRSF006305">
    <property type="entry name" value="Maf"/>
    <property type="match status" value="1"/>
</dbReference>
<dbReference type="Proteomes" id="UP001219901">
    <property type="component" value="Chromosome"/>
</dbReference>
<reference evidence="5" key="2">
    <citation type="journal article" date="2023" name="Nat. Commun.">
        <title>Cultivation of marine bacteria of the SAR202 clade.</title>
        <authorList>
            <person name="Lim Y."/>
            <person name="Seo J.H."/>
            <person name="Giovannoni S.J."/>
            <person name="Kang I."/>
            <person name="Cho J.C."/>
        </authorList>
    </citation>
    <scope>NUCLEOTIDE SEQUENCE</scope>
    <source>
        <strain evidence="5">JH1073</strain>
    </source>
</reference>
<evidence type="ECO:0000256" key="2">
    <source>
        <dbReference type="ARBA" id="ARBA00022801"/>
    </source>
</evidence>
<sequence length="220" mass="22860">MENSSGAVLVLASGSPRRAEILSEAGIELEIVPADVDEDSILAESDDLLESVQGLALAKASSVASDDAGRYVLGADTIVVHDGSVLGKPDSAEQAVEMLQRLNRRQHEVITGIAVINPAGETHTNYVSTSVKFRSLDEEAIAKYVSSGSPFDKAGGYGIQDRSFAPVASYDECYLNVVGLPMCATSELLISSGFEITGAIECVGHGAPSSVLSQGSGSQL</sequence>
<comment type="subcellular location">
    <subcellularLocation>
        <location evidence="3">Cytoplasm</location>
    </subcellularLocation>
</comment>
<dbReference type="InterPro" id="IPR029001">
    <property type="entry name" value="ITPase-like_fam"/>
</dbReference>
<evidence type="ECO:0000256" key="3">
    <source>
        <dbReference type="HAMAP-Rule" id="MF_00528"/>
    </source>
</evidence>
<keyword evidence="6" id="KW-1185">Reference proteome</keyword>
<dbReference type="Proteomes" id="UP001321249">
    <property type="component" value="Unassembled WGS sequence"/>
</dbReference>
<evidence type="ECO:0000313" key="4">
    <source>
        <dbReference type="EMBL" id="MDG0868060.1"/>
    </source>
</evidence>
<dbReference type="AlphaFoldDB" id="A0AAJ5ZKL9"/>
<comment type="catalytic activity">
    <reaction evidence="3">
        <text>dTTP + H2O = dTMP + diphosphate + H(+)</text>
        <dbReference type="Rhea" id="RHEA:28534"/>
        <dbReference type="ChEBI" id="CHEBI:15377"/>
        <dbReference type="ChEBI" id="CHEBI:15378"/>
        <dbReference type="ChEBI" id="CHEBI:33019"/>
        <dbReference type="ChEBI" id="CHEBI:37568"/>
        <dbReference type="ChEBI" id="CHEBI:63528"/>
        <dbReference type="EC" id="3.6.1.9"/>
    </reaction>
</comment>
<dbReference type="GO" id="GO:0047429">
    <property type="term" value="F:nucleoside triphosphate diphosphatase activity"/>
    <property type="evidence" value="ECO:0007669"/>
    <property type="project" value="UniProtKB-EC"/>
</dbReference>
<dbReference type="NCBIfam" id="TIGR00172">
    <property type="entry name" value="maf"/>
    <property type="match status" value="1"/>
</dbReference>
<keyword evidence="3" id="KW-0546">Nucleotide metabolism</keyword>
<evidence type="ECO:0000313" key="6">
    <source>
        <dbReference type="Proteomes" id="UP001219901"/>
    </source>
</evidence>
<feature type="site" description="Important for substrate specificity" evidence="3">
    <location>
        <position position="160"/>
    </location>
</feature>
<reference evidence="6" key="3">
    <citation type="submission" date="2023-06" db="EMBL/GenBank/DDBJ databases">
        <title>Pangenomics reveal diversification of enzyme families and niche specialization in globally abundant SAR202 bacteria.</title>
        <authorList>
            <person name="Saw J.H.W."/>
        </authorList>
    </citation>
    <scope>NUCLEOTIDE SEQUENCE [LARGE SCALE GENOMIC DNA]</scope>
    <source>
        <strain evidence="6">JH1073</strain>
    </source>
</reference>
<dbReference type="CDD" id="cd00555">
    <property type="entry name" value="Maf"/>
    <property type="match status" value="1"/>
</dbReference>
<keyword evidence="2 3" id="KW-0378">Hydrolase</keyword>
<comment type="function">
    <text evidence="3">Nucleoside triphosphate pyrophosphatase that hydrolyzes dTTP and UTP. May have a dual role in cell division arrest and in preventing the incorporation of modified nucleotides into cellular nucleic acids.</text>
</comment>
<dbReference type="RefSeq" id="WP_342827033.1">
    <property type="nucleotide sequence ID" value="NZ_CP046146.1"/>
</dbReference>
<evidence type="ECO:0000313" key="7">
    <source>
        <dbReference type="Proteomes" id="UP001321249"/>
    </source>
</evidence>
<dbReference type="Gene3D" id="3.90.950.10">
    <property type="match status" value="1"/>
</dbReference>
<comment type="caution">
    <text evidence="3">Lacks conserved residue(s) required for the propagation of feature annotation.</text>
</comment>
<comment type="catalytic activity">
    <reaction evidence="3">
        <text>UTP + H2O = UMP + diphosphate + H(+)</text>
        <dbReference type="Rhea" id="RHEA:29395"/>
        <dbReference type="ChEBI" id="CHEBI:15377"/>
        <dbReference type="ChEBI" id="CHEBI:15378"/>
        <dbReference type="ChEBI" id="CHEBI:33019"/>
        <dbReference type="ChEBI" id="CHEBI:46398"/>
        <dbReference type="ChEBI" id="CHEBI:57865"/>
        <dbReference type="EC" id="3.6.1.9"/>
    </reaction>
</comment>
<dbReference type="InterPro" id="IPR003697">
    <property type="entry name" value="Maf-like"/>
</dbReference>
<evidence type="ECO:0000313" key="5">
    <source>
        <dbReference type="EMBL" id="WFG40397.1"/>
    </source>
</evidence>
<organism evidence="5 6">
    <name type="scientific">Candidatus Lucifugimonas marina</name>
    <dbReference type="NCBI Taxonomy" id="3038979"/>
    <lineage>
        <taxon>Bacteria</taxon>
        <taxon>Bacillati</taxon>
        <taxon>Chloroflexota</taxon>
        <taxon>Dehalococcoidia</taxon>
        <taxon>SAR202 cluster</taxon>
        <taxon>Candidatus Lucifugimonadales</taxon>
        <taxon>Candidatus Lucifugimonadaceae</taxon>
        <taxon>Candidatus Lucifugimonas</taxon>
    </lineage>
</organism>
<dbReference type="EC" id="3.6.1.9" evidence="3"/>
<dbReference type="EMBL" id="WMBE01000006">
    <property type="protein sequence ID" value="MDG0868060.1"/>
    <property type="molecule type" value="Genomic_DNA"/>
</dbReference>
<name>A0AAJ5ZKL9_9CHLR</name>